<reference evidence="2 3" key="1">
    <citation type="journal article" date="2022" name="Nat. Plants">
        <title>Genomes of leafy and leafless Platanthera orchids illuminate the evolution of mycoheterotrophy.</title>
        <authorList>
            <person name="Li M.H."/>
            <person name="Liu K.W."/>
            <person name="Li Z."/>
            <person name="Lu H.C."/>
            <person name="Ye Q.L."/>
            <person name="Zhang D."/>
            <person name="Wang J.Y."/>
            <person name="Li Y.F."/>
            <person name="Zhong Z.M."/>
            <person name="Liu X."/>
            <person name="Yu X."/>
            <person name="Liu D.K."/>
            <person name="Tu X.D."/>
            <person name="Liu B."/>
            <person name="Hao Y."/>
            <person name="Liao X.Y."/>
            <person name="Jiang Y.T."/>
            <person name="Sun W.H."/>
            <person name="Chen J."/>
            <person name="Chen Y.Q."/>
            <person name="Ai Y."/>
            <person name="Zhai J.W."/>
            <person name="Wu S.S."/>
            <person name="Zhou Z."/>
            <person name="Hsiao Y.Y."/>
            <person name="Wu W.L."/>
            <person name="Chen Y.Y."/>
            <person name="Lin Y.F."/>
            <person name="Hsu J.L."/>
            <person name="Li C.Y."/>
            <person name="Wang Z.W."/>
            <person name="Zhao X."/>
            <person name="Zhong W.Y."/>
            <person name="Ma X.K."/>
            <person name="Ma L."/>
            <person name="Huang J."/>
            <person name="Chen G.Z."/>
            <person name="Huang M.Z."/>
            <person name="Huang L."/>
            <person name="Peng D.H."/>
            <person name="Luo Y.B."/>
            <person name="Zou S.Q."/>
            <person name="Chen S.P."/>
            <person name="Lan S."/>
            <person name="Tsai W.C."/>
            <person name="Van de Peer Y."/>
            <person name="Liu Z.J."/>
        </authorList>
    </citation>
    <scope>NUCLEOTIDE SEQUENCE [LARGE SCALE GENOMIC DNA]</scope>
    <source>
        <strain evidence="2">Lor287</strain>
    </source>
</reference>
<evidence type="ECO:0000256" key="1">
    <source>
        <dbReference type="SAM" id="MobiDB-lite"/>
    </source>
</evidence>
<protein>
    <submittedName>
        <fullName evidence="2">Uncharacterized protein</fullName>
    </submittedName>
</protein>
<keyword evidence="3" id="KW-1185">Reference proteome</keyword>
<dbReference type="Proteomes" id="UP001418222">
    <property type="component" value="Unassembled WGS sequence"/>
</dbReference>
<organism evidence="2 3">
    <name type="scientific">Platanthera zijinensis</name>
    <dbReference type="NCBI Taxonomy" id="2320716"/>
    <lineage>
        <taxon>Eukaryota</taxon>
        <taxon>Viridiplantae</taxon>
        <taxon>Streptophyta</taxon>
        <taxon>Embryophyta</taxon>
        <taxon>Tracheophyta</taxon>
        <taxon>Spermatophyta</taxon>
        <taxon>Magnoliopsida</taxon>
        <taxon>Liliopsida</taxon>
        <taxon>Asparagales</taxon>
        <taxon>Orchidaceae</taxon>
        <taxon>Orchidoideae</taxon>
        <taxon>Orchideae</taxon>
        <taxon>Orchidinae</taxon>
        <taxon>Platanthera</taxon>
    </lineage>
</organism>
<comment type="caution">
    <text evidence="2">The sequence shown here is derived from an EMBL/GenBank/DDBJ whole genome shotgun (WGS) entry which is preliminary data.</text>
</comment>
<sequence length="101" mass="11446">MLPIHGEKVDSRLKGSFGGEVAGQSCSRWREESPLPPPSSHSWCRKGWETPLGCRRWLPLVQHRAMAAKHFSRVRLSMYPLALEEIATGLGGDDLYRSWSR</sequence>
<gene>
    <name evidence="2" type="ORF">KSP39_PZI010414</name>
</gene>
<evidence type="ECO:0000313" key="2">
    <source>
        <dbReference type="EMBL" id="KAK8941219.1"/>
    </source>
</evidence>
<feature type="compositionally biased region" description="Basic and acidic residues" evidence="1">
    <location>
        <begin position="1"/>
        <end position="13"/>
    </location>
</feature>
<accession>A0AAP0G715</accession>
<dbReference type="AlphaFoldDB" id="A0AAP0G715"/>
<evidence type="ECO:0000313" key="3">
    <source>
        <dbReference type="Proteomes" id="UP001418222"/>
    </source>
</evidence>
<dbReference type="EMBL" id="JBBWWQ010000008">
    <property type="protein sequence ID" value="KAK8941219.1"/>
    <property type="molecule type" value="Genomic_DNA"/>
</dbReference>
<feature type="region of interest" description="Disordered" evidence="1">
    <location>
        <begin position="1"/>
        <end position="42"/>
    </location>
</feature>
<proteinExistence type="predicted"/>
<name>A0AAP0G715_9ASPA</name>